<dbReference type="STRING" id="673.AL542_10165"/>
<dbReference type="Proteomes" id="UP000254512">
    <property type="component" value="Unassembled WGS sequence"/>
</dbReference>
<protein>
    <submittedName>
        <fullName evidence="1">Protein of uncharacterized function (DUF3630)</fullName>
    </submittedName>
</protein>
<dbReference type="InterPro" id="IPR022080">
    <property type="entry name" value="DUF3630"/>
</dbReference>
<evidence type="ECO:0000313" key="1">
    <source>
        <dbReference type="EMBL" id="STO58477.1"/>
    </source>
</evidence>
<name>A0A377HQK7_GRIHO</name>
<proteinExistence type="predicted"/>
<dbReference type="Pfam" id="PF12305">
    <property type="entry name" value="DUF3630"/>
    <property type="match status" value="1"/>
</dbReference>
<dbReference type="KEGG" id="gho:AL542_10165"/>
<dbReference type="GeneID" id="58896288"/>
<organism evidence="1 2">
    <name type="scientific">Grimontia hollisae</name>
    <name type="common">Vibrio hollisae</name>
    <dbReference type="NCBI Taxonomy" id="673"/>
    <lineage>
        <taxon>Bacteria</taxon>
        <taxon>Pseudomonadati</taxon>
        <taxon>Pseudomonadota</taxon>
        <taxon>Gammaproteobacteria</taxon>
        <taxon>Vibrionales</taxon>
        <taxon>Vibrionaceae</taxon>
        <taxon>Grimontia</taxon>
    </lineage>
</organism>
<sequence>MDNPTFRLSHLDAVAGRLVLVADTLDADNAEQYLQVLCQMLDASVKEKQTDADLLSWLIDFEGVALMLRAGHYSASVWLETLGDEGQDELVFLHSWLEKQLAG</sequence>
<evidence type="ECO:0000313" key="2">
    <source>
        <dbReference type="Proteomes" id="UP000254512"/>
    </source>
</evidence>
<dbReference type="AlphaFoldDB" id="A0A377HQK7"/>
<gene>
    <name evidence="1" type="ORF">NCTC11645_02921</name>
</gene>
<accession>A0A377HQK7</accession>
<dbReference type="RefSeq" id="WP_005500934.1">
    <property type="nucleotide sequence ID" value="NZ_CABMOB010000001.1"/>
</dbReference>
<dbReference type="EMBL" id="UGHD01000002">
    <property type="protein sequence ID" value="STO58477.1"/>
    <property type="molecule type" value="Genomic_DNA"/>
</dbReference>
<reference evidence="1 2" key="1">
    <citation type="submission" date="2018-06" db="EMBL/GenBank/DDBJ databases">
        <authorList>
            <consortium name="Pathogen Informatics"/>
            <person name="Doyle S."/>
        </authorList>
    </citation>
    <scope>NUCLEOTIDE SEQUENCE [LARGE SCALE GENOMIC DNA]</scope>
    <source>
        <strain evidence="1 2">NCTC11645</strain>
    </source>
</reference>